<protein>
    <submittedName>
        <fullName evidence="1">Uncharacterized protein</fullName>
    </submittedName>
</protein>
<evidence type="ECO:0000313" key="1">
    <source>
        <dbReference type="EMBL" id="MBD2250991.1"/>
    </source>
</evidence>
<dbReference type="RefSeq" id="WP_190566314.1">
    <property type="nucleotide sequence ID" value="NZ_JACJQL010000006.1"/>
</dbReference>
<organism evidence="1 2">
    <name type="scientific">Nostoc parmelioides FACHB-3921</name>
    <dbReference type="NCBI Taxonomy" id="2692909"/>
    <lineage>
        <taxon>Bacteria</taxon>
        <taxon>Bacillati</taxon>
        <taxon>Cyanobacteriota</taxon>
        <taxon>Cyanophyceae</taxon>
        <taxon>Nostocales</taxon>
        <taxon>Nostocaceae</taxon>
        <taxon>Nostoc</taxon>
    </lineage>
</organism>
<gene>
    <name evidence="1" type="ORF">H6G14_06680</name>
</gene>
<evidence type="ECO:0000313" key="2">
    <source>
        <dbReference type="Proteomes" id="UP000621307"/>
    </source>
</evidence>
<proteinExistence type="predicted"/>
<dbReference type="Proteomes" id="UP000621307">
    <property type="component" value="Unassembled WGS sequence"/>
</dbReference>
<sequence length="160" mass="18098">MANRKCLICKLDHDRLIEFNQRVTMGLPASALADYLGTVGVSVTPQNVYNHFKHSKVAKPVPSDVLIPTKVNRLVSEEGLTSDQRQERLLQIACDMADTLYETFQQSSSLRVSRELRDWVDVANKITKDRQDREGIPEPNLSIQINVECLEPPLEISEAH</sequence>
<name>A0ABR8BEA1_9NOSO</name>
<accession>A0ABR8BEA1</accession>
<dbReference type="EMBL" id="JACJQL010000006">
    <property type="protein sequence ID" value="MBD2250991.1"/>
    <property type="molecule type" value="Genomic_DNA"/>
</dbReference>
<comment type="caution">
    <text evidence="1">The sequence shown here is derived from an EMBL/GenBank/DDBJ whole genome shotgun (WGS) entry which is preliminary data.</text>
</comment>
<keyword evidence="2" id="KW-1185">Reference proteome</keyword>
<reference evidence="1 2" key="1">
    <citation type="journal article" date="2020" name="ISME J.">
        <title>Comparative genomics reveals insights into cyanobacterial evolution and habitat adaptation.</title>
        <authorList>
            <person name="Chen M.Y."/>
            <person name="Teng W.K."/>
            <person name="Zhao L."/>
            <person name="Hu C.X."/>
            <person name="Zhou Y.K."/>
            <person name="Han B.P."/>
            <person name="Song L.R."/>
            <person name="Shu W.S."/>
        </authorList>
    </citation>
    <scope>NUCLEOTIDE SEQUENCE [LARGE SCALE GENOMIC DNA]</scope>
    <source>
        <strain evidence="1 2">FACHB-3921</strain>
    </source>
</reference>